<dbReference type="GO" id="GO:0003824">
    <property type="term" value="F:catalytic activity"/>
    <property type="evidence" value="ECO:0007669"/>
    <property type="project" value="InterPro"/>
</dbReference>
<dbReference type="SUPFAM" id="SSF101262">
    <property type="entry name" value="Methenyltetrahydrofolate cyclohydrolase-like"/>
    <property type="match status" value="1"/>
</dbReference>
<evidence type="ECO:0000259" key="1">
    <source>
        <dbReference type="Pfam" id="PF04961"/>
    </source>
</evidence>
<dbReference type="InterPro" id="IPR036178">
    <property type="entry name" value="Formintransfe-cycloase-like_sf"/>
</dbReference>
<dbReference type="EMBL" id="CP000304">
    <property type="protein sequence ID" value="ABP78198.1"/>
    <property type="molecule type" value="Genomic_DNA"/>
</dbReference>
<dbReference type="Proteomes" id="UP000000233">
    <property type="component" value="Chromosome"/>
</dbReference>
<proteinExistence type="predicted"/>
<gene>
    <name evidence="2" type="ordered locus">PST_0492</name>
</gene>
<accession>A4VGU7</accession>
<dbReference type="eggNOG" id="COG3404">
    <property type="taxonomic scope" value="Bacteria"/>
</dbReference>
<reference evidence="2 3" key="1">
    <citation type="journal article" date="2008" name="Proc. Natl. Acad. Sci. U.S.A.">
        <title>Nitrogen fixation island and rhizosphere competence traits in the genome of root-associated Pseudomonas stutzeri A1501.</title>
        <authorList>
            <person name="Yan Y."/>
            <person name="Yang J."/>
            <person name="Dou Y."/>
            <person name="Chen M."/>
            <person name="Ping S."/>
            <person name="Peng J."/>
            <person name="Lu W."/>
            <person name="Zhang W."/>
            <person name="Yao Z."/>
            <person name="Li H."/>
            <person name="Liu W."/>
            <person name="He S."/>
            <person name="Geng L."/>
            <person name="Zhang X."/>
            <person name="Yang F."/>
            <person name="Yu H."/>
            <person name="Zhan Y."/>
            <person name="Li D."/>
            <person name="Lin Z."/>
            <person name="Wang Y."/>
            <person name="Elmerich C."/>
            <person name="Lin M."/>
            <person name="Jin Q."/>
        </authorList>
    </citation>
    <scope>NUCLEOTIDE SEQUENCE [LARGE SCALE GENOMIC DNA]</scope>
    <source>
        <strain evidence="2 3">A1501</strain>
    </source>
</reference>
<dbReference type="Pfam" id="PF04961">
    <property type="entry name" value="FTCD_C"/>
    <property type="match status" value="1"/>
</dbReference>
<evidence type="ECO:0000313" key="2">
    <source>
        <dbReference type="EMBL" id="ABP78198.1"/>
    </source>
</evidence>
<name>A4VGU7_STUS1</name>
<feature type="domain" description="Cyclodeaminase/cyclohydrolase" evidence="1">
    <location>
        <begin position="19"/>
        <end position="165"/>
    </location>
</feature>
<dbReference type="InterPro" id="IPR007044">
    <property type="entry name" value="Cyclodeamin/CycHdrlase"/>
</dbReference>
<keyword evidence="3" id="KW-1185">Reference proteome</keyword>
<dbReference type="Gene3D" id="1.20.120.680">
    <property type="entry name" value="Formiminotetrahydrofolate cyclodeaminase monomer, up-and-down helical bundle"/>
    <property type="match status" value="1"/>
</dbReference>
<dbReference type="AlphaFoldDB" id="A4VGU7"/>
<dbReference type="KEGG" id="psa:PST_0492"/>
<dbReference type="HOGENOM" id="CLU_088419_3_0_6"/>
<protein>
    <recommendedName>
        <fullName evidence="1">Cyclodeaminase/cyclohydrolase domain-containing protein</fullName>
    </recommendedName>
</protein>
<evidence type="ECO:0000313" key="3">
    <source>
        <dbReference type="Proteomes" id="UP000000233"/>
    </source>
</evidence>
<organism evidence="2 3">
    <name type="scientific">Stutzerimonas stutzeri (strain A1501)</name>
    <name type="common">Pseudomonas stutzeri</name>
    <dbReference type="NCBI Taxonomy" id="379731"/>
    <lineage>
        <taxon>Bacteria</taxon>
        <taxon>Pseudomonadati</taxon>
        <taxon>Pseudomonadota</taxon>
        <taxon>Gammaproteobacteria</taxon>
        <taxon>Pseudomonadales</taxon>
        <taxon>Pseudomonadaceae</taxon>
        <taxon>Stutzerimonas</taxon>
    </lineage>
</organism>
<sequence>MTDADRPGVGQGLWQLPLAQFRNAVAERALPGCGAVAAVTADLAVALIVKALRVTAGQRDDDRCSALLDEARALLGRPGAFADDDVAVFREVLKDQHDDRLASSAARQACAVPLATAHACIEALGIAERALLLVDPALRCDVEAAVLLLVACVDAVLLNVDADLQRAGRRAGARASAGAGRAAGHGSGAASATFGLISAHTAQQIKRDRRSRFLLTSTHSLSTLQAR</sequence>